<proteinExistence type="predicted"/>
<dbReference type="Gene3D" id="1.10.10.10">
    <property type="entry name" value="Winged helix-like DNA-binding domain superfamily/Winged helix DNA-binding domain"/>
    <property type="match status" value="1"/>
</dbReference>
<dbReference type="EMBL" id="LCRI01000003">
    <property type="protein sequence ID" value="KKW33221.1"/>
    <property type="molecule type" value="Genomic_DNA"/>
</dbReference>
<dbReference type="AlphaFoldDB" id="A0A0G1XQM0"/>
<dbReference type="InterPro" id="IPR036388">
    <property type="entry name" value="WH-like_DNA-bd_sf"/>
</dbReference>
<comment type="caution">
    <text evidence="1">The sequence shown here is derived from an EMBL/GenBank/DDBJ whole genome shotgun (WGS) entry which is preliminary data.</text>
</comment>
<name>A0A0G1XQM0_9BACT</name>
<reference evidence="1 2" key="1">
    <citation type="journal article" date="2015" name="Nature">
        <title>rRNA introns, odd ribosomes, and small enigmatic genomes across a large radiation of phyla.</title>
        <authorList>
            <person name="Brown C.T."/>
            <person name="Hug L.A."/>
            <person name="Thomas B.C."/>
            <person name="Sharon I."/>
            <person name="Castelle C.J."/>
            <person name="Singh A."/>
            <person name="Wilkins M.J."/>
            <person name="Williams K.H."/>
            <person name="Banfield J.F."/>
        </authorList>
    </citation>
    <scope>NUCLEOTIDE SEQUENCE [LARGE SCALE GENOMIC DNA]</scope>
</reference>
<organism evidence="1 2">
    <name type="scientific">Candidatus Uhrbacteria bacterium GW2011_GWA2_53_10</name>
    <dbReference type="NCBI Taxonomy" id="1618980"/>
    <lineage>
        <taxon>Bacteria</taxon>
        <taxon>Candidatus Uhriibacteriota</taxon>
    </lineage>
</organism>
<gene>
    <name evidence="1" type="ORF">UY77_C0003G0005</name>
</gene>
<evidence type="ECO:0000313" key="2">
    <source>
        <dbReference type="Proteomes" id="UP000034711"/>
    </source>
</evidence>
<protein>
    <submittedName>
        <fullName evidence="1">Polymerase subunit beta protein</fullName>
    </submittedName>
</protein>
<accession>A0A0G1XQM0</accession>
<dbReference type="InterPro" id="IPR036390">
    <property type="entry name" value="WH_DNA-bd_sf"/>
</dbReference>
<evidence type="ECO:0000313" key="1">
    <source>
        <dbReference type="EMBL" id="KKW33221.1"/>
    </source>
</evidence>
<sequence length="206" mass="23475">MASGMSKPGFKLEQLFGSQTRARLLGLFLLHPTSAFFVRELTRKIGAQLNSVRRELKNLVELGLVAEQVASEASKKSTSLAEKKKYYTVNVQSILYEDLRSLFSKVQILLKQNLVQEIEQKGIVEYLVFTGRFLGAPVATDVLIVGDLDQKNLQKVMSQFETELGQEINYTLLPKEEFLYRRQVSDRFLLSILESDKVVMVNRLKI</sequence>
<dbReference type="Proteomes" id="UP000034711">
    <property type="component" value="Unassembled WGS sequence"/>
</dbReference>
<dbReference type="SUPFAM" id="SSF46785">
    <property type="entry name" value="Winged helix' DNA-binding domain"/>
    <property type="match status" value="1"/>
</dbReference>